<protein>
    <submittedName>
        <fullName evidence="2">Cyclic 2,3-diphosphoglycerate-synthetase</fullName>
    </submittedName>
</protein>
<name>A0A6J4P986_9ACTN</name>
<feature type="compositionally biased region" description="Low complexity" evidence="1">
    <location>
        <begin position="172"/>
        <end position="181"/>
    </location>
</feature>
<evidence type="ECO:0000256" key="1">
    <source>
        <dbReference type="SAM" id="MobiDB-lite"/>
    </source>
</evidence>
<proteinExistence type="predicted"/>
<sequence length="436" mass="46289">AGPLPYRRRALPARRAGRHGERHGVDGGHGCCGGVSGRYGEAQGGNGLRPAARARRRPGLSGRPGPLRARGGRGRGSLGRARGRLPGEDADSLPRARGGRPVRRQRLRAQAAGAARRLDEAFSRRRGDGQAGGEDGGLGLPGPAPGAGGLRSRGRLDGARGAAAPRGDRGPQARGRQRLPPGGAGAWGARGERLLRDGGPQPGNDRRVPEVRRRVRGGAVRLQRARRRRDRQRSRDGRDALRRLGGGDAAGEGRREDTGRGRAPGPRVRRWVSGGLPGHDLRPRAPDHERGADGGRGEGTRPRQADTRRSSRRSRHTHGLQAQARRGRRGETGRLRLDGARGGAGQARASSGGAVRVRGRGFFRQPLRQEAAGRGPRPDAARRGVPDGDKGRRRGRGDPARRGGGEARPLLRQRPRRRGARRGVARARAPGGGPGM</sequence>
<dbReference type="AlphaFoldDB" id="A0A6J4P986"/>
<feature type="compositionally biased region" description="Basic and acidic residues" evidence="1">
    <location>
        <begin position="116"/>
        <end position="128"/>
    </location>
</feature>
<feature type="compositionally biased region" description="Basic residues" evidence="1">
    <location>
        <begin position="223"/>
        <end position="232"/>
    </location>
</feature>
<gene>
    <name evidence="2" type="ORF">AVDCRST_MAG22-1748</name>
</gene>
<reference evidence="2" key="1">
    <citation type="submission" date="2020-02" db="EMBL/GenBank/DDBJ databases">
        <authorList>
            <person name="Meier V. D."/>
        </authorList>
    </citation>
    <scope>NUCLEOTIDE SEQUENCE</scope>
    <source>
        <strain evidence="2">AVDCRST_MAG22</strain>
    </source>
</reference>
<feature type="compositionally biased region" description="Low complexity" evidence="1">
    <location>
        <begin position="346"/>
        <end position="364"/>
    </location>
</feature>
<feature type="compositionally biased region" description="Basic and acidic residues" evidence="1">
    <location>
        <begin position="279"/>
        <end position="309"/>
    </location>
</feature>
<organism evidence="2">
    <name type="scientific">uncultured Rubrobacteraceae bacterium</name>
    <dbReference type="NCBI Taxonomy" id="349277"/>
    <lineage>
        <taxon>Bacteria</taxon>
        <taxon>Bacillati</taxon>
        <taxon>Actinomycetota</taxon>
        <taxon>Rubrobacteria</taxon>
        <taxon>Rubrobacterales</taxon>
        <taxon>Rubrobacteraceae</taxon>
        <taxon>environmental samples</taxon>
    </lineage>
</organism>
<dbReference type="EMBL" id="CADCUV010000073">
    <property type="protein sequence ID" value="CAA9409769.1"/>
    <property type="molecule type" value="Genomic_DNA"/>
</dbReference>
<feature type="compositionally biased region" description="Basic residues" evidence="1">
    <location>
        <begin position="1"/>
        <end position="17"/>
    </location>
</feature>
<accession>A0A6J4P986</accession>
<evidence type="ECO:0000313" key="2">
    <source>
        <dbReference type="EMBL" id="CAA9409769.1"/>
    </source>
</evidence>
<feature type="compositionally biased region" description="Basic residues" evidence="1">
    <location>
        <begin position="411"/>
        <end position="425"/>
    </location>
</feature>
<feature type="compositionally biased region" description="Basic and acidic residues" evidence="1">
    <location>
        <begin position="376"/>
        <end position="405"/>
    </location>
</feature>
<feature type="region of interest" description="Disordered" evidence="1">
    <location>
        <begin position="1"/>
        <end position="436"/>
    </location>
</feature>
<feature type="compositionally biased region" description="Basic and acidic residues" evidence="1">
    <location>
        <begin position="329"/>
        <end position="339"/>
    </location>
</feature>
<feature type="compositionally biased region" description="Basic and acidic residues" evidence="1">
    <location>
        <begin position="233"/>
        <end position="242"/>
    </location>
</feature>
<feature type="compositionally biased region" description="Basic and acidic residues" evidence="1">
    <location>
        <begin position="251"/>
        <end position="260"/>
    </location>
</feature>
<feature type="compositionally biased region" description="Gly residues" evidence="1">
    <location>
        <begin position="129"/>
        <end position="151"/>
    </location>
</feature>
<feature type="compositionally biased region" description="Basic residues" evidence="1">
    <location>
        <begin position="97"/>
        <end position="107"/>
    </location>
</feature>
<feature type="non-terminal residue" evidence="2">
    <location>
        <position position="436"/>
    </location>
</feature>
<feature type="compositionally biased region" description="Low complexity" evidence="1">
    <location>
        <begin position="59"/>
        <end position="69"/>
    </location>
</feature>
<feature type="non-terminal residue" evidence="2">
    <location>
        <position position="1"/>
    </location>
</feature>
<feature type="compositionally biased region" description="Gly residues" evidence="1">
    <location>
        <begin position="27"/>
        <end position="47"/>
    </location>
</feature>